<keyword evidence="3 7" id="KW-0732">Signal</keyword>
<feature type="compositionally biased region" description="Polar residues" evidence="5">
    <location>
        <begin position="168"/>
        <end position="183"/>
    </location>
</feature>
<dbReference type="GO" id="GO:0030313">
    <property type="term" value="C:cell envelope"/>
    <property type="evidence" value="ECO:0007669"/>
    <property type="project" value="UniProtKB-SubCell"/>
</dbReference>
<dbReference type="GO" id="GO:0005507">
    <property type="term" value="F:copper ion binding"/>
    <property type="evidence" value="ECO:0007669"/>
    <property type="project" value="InterPro"/>
</dbReference>
<dbReference type="GO" id="GO:0042597">
    <property type="term" value="C:periplasmic space"/>
    <property type="evidence" value="ECO:0007669"/>
    <property type="project" value="InterPro"/>
</dbReference>
<dbReference type="InterPro" id="IPR032694">
    <property type="entry name" value="CopC/D"/>
</dbReference>
<name>A0A417Z5B3_9MICO</name>
<dbReference type="GO" id="GO:0046688">
    <property type="term" value="P:response to copper ion"/>
    <property type="evidence" value="ECO:0007669"/>
    <property type="project" value="InterPro"/>
</dbReference>
<gene>
    <name evidence="9" type="ORF">D1832_08095</name>
</gene>
<proteinExistence type="predicted"/>
<dbReference type="GO" id="GO:0005886">
    <property type="term" value="C:plasma membrane"/>
    <property type="evidence" value="ECO:0007669"/>
    <property type="project" value="TreeGrafter"/>
</dbReference>
<keyword evidence="6" id="KW-1133">Transmembrane helix</keyword>
<keyword evidence="2" id="KW-0479">Metal-binding</keyword>
<evidence type="ECO:0000259" key="8">
    <source>
        <dbReference type="Pfam" id="PF04234"/>
    </source>
</evidence>
<dbReference type="Proteomes" id="UP000285376">
    <property type="component" value="Unassembled WGS sequence"/>
</dbReference>
<feature type="region of interest" description="Disordered" evidence="5">
    <location>
        <begin position="82"/>
        <end position="111"/>
    </location>
</feature>
<evidence type="ECO:0000256" key="3">
    <source>
        <dbReference type="ARBA" id="ARBA00022729"/>
    </source>
</evidence>
<comment type="caution">
    <text evidence="9">The sequence shown here is derived from an EMBL/GenBank/DDBJ whole genome shotgun (WGS) entry which is preliminary data.</text>
</comment>
<protein>
    <submittedName>
        <fullName evidence="9">Copper resistance protein CopC</fullName>
    </submittedName>
</protein>
<comment type="subcellular location">
    <subcellularLocation>
        <location evidence="1">Cell envelope</location>
    </subcellularLocation>
</comment>
<organism evidence="9 10">
    <name type="scientific">Dermacoccus abyssi</name>
    <dbReference type="NCBI Taxonomy" id="322596"/>
    <lineage>
        <taxon>Bacteria</taxon>
        <taxon>Bacillati</taxon>
        <taxon>Actinomycetota</taxon>
        <taxon>Actinomycetes</taxon>
        <taxon>Micrococcales</taxon>
        <taxon>Dermacoccaceae</taxon>
        <taxon>Dermacoccus</taxon>
    </lineage>
</organism>
<dbReference type="AlphaFoldDB" id="A0A417Z5B3"/>
<dbReference type="InterPro" id="IPR007348">
    <property type="entry name" value="CopC_dom"/>
</dbReference>
<keyword evidence="6" id="KW-0812">Transmembrane</keyword>
<feature type="transmembrane region" description="Helical" evidence="6">
    <location>
        <begin position="190"/>
        <end position="212"/>
    </location>
</feature>
<dbReference type="SUPFAM" id="SSF81296">
    <property type="entry name" value="E set domains"/>
    <property type="match status" value="1"/>
</dbReference>
<feature type="chain" id="PRO_5019026405" evidence="7">
    <location>
        <begin position="48"/>
        <end position="221"/>
    </location>
</feature>
<evidence type="ECO:0000256" key="4">
    <source>
        <dbReference type="ARBA" id="ARBA00023008"/>
    </source>
</evidence>
<feature type="region of interest" description="Disordered" evidence="5">
    <location>
        <begin position="1"/>
        <end position="22"/>
    </location>
</feature>
<accession>A0A417Z5B3</accession>
<keyword evidence="4" id="KW-0186">Copper</keyword>
<feature type="signal peptide" evidence="7">
    <location>
        <begin position="1"/>
        <end position="47"/>
    </location>
</feature>
<dbReference type="GO" id="GO:0006825">
    <property type="term" value="P:copper ion transport"/>
    <property type="evidence" value="ECO:0007669"/>
    <property type="project" value="InterPro"/>
</dbReference>
<dbReference type="EMBL" id="QWLM01000008">
    <property type="protein sequence ID" value="RHW45665.1"/>
    <property type="molecule type" value="Genomic_DNA"/>
</dbReference>
<reference evidence="9 10" key="1">
    <citation type="submission" date="2018-08" db="EMBL/GenBank/DDBJ databases">
        <title>Whole genome sequence analysis of Dermacoccus abyssi bacteria isolated from Deep Mariana trench Micromonospora spp reveals genes involved in the environmental adaptation and production of secondary metabolites.</title>
        <authorList>
            <person name="Abdel-Mageed W.M."/>
            <person name="Lehri B."/>
            <person name="Nouioui I."/>
            <person name="Goodfellow I."/>
            <person name="Jaspars M."/>
            <person name="Karlyshev A."/>
        </authorList>
    </citation>
    <scope>NUCLEOTIDE SEQUENCE [LARGE SCALE GENOMIC DNA]</scope>
    <source>
        <strain evidence="9 10">MT1.1</strain>
    </source>
</reference>
<dbReference type="Pfam" id="PF04234">
    <property type="entry name" value="CopC"/>
    <property type="match status" value="1"/>
</dbReference>
<keyword evidence="6" id="KW-0472">Membrane</keyword>
<feature type="region of interest" description="Disordered" evidence="5">
    <location>
        <begin position="142"/>
        <end position="191"/>
    </location>
</feature>
<evidence type="ECO:0000256" key="2">
    <source>
        <dbReference type="ARBA" id="ARBA00022723"/>
    </source>
</evidence>
<evidence type="ECO:0000313" key="10">
    <source>
        <dbReference type="Proteomes" id="UP000285376"/>
    </source>
</evidence>
<evidence type="ECO:0000256" key="5">
    <source>
        <dbReference type="SAM" id="MobiDB-lite"/>
    </source>
</evidence>
<evidence type="ECO:0000256" key="7">
    <source>
        <dbReference type="SAM" id="SignalP"/>
    </source>
</evidence>
<feature type="domain" description="CopC" evidence="8">
    <location>
        <begin position="48"/>
        <end position="139"/>
    </location>
</feature>
<dbReference type="PANTHER" id="PTHR34820:SF4">
    <property type="entry name" value="INNER MEMBRANE PROTEIN YEBZ"/>
    <property type="match status" value="1"/>
</dbReference>
<dbReference type="Gene3D" id="2.60.40.1220">
    <property type="match status" value="1"/>
</dbReference>
<dbReference type="PANTHER" id="PTHR34820">
    <property type="entry name" value="INNER MEMBRANE PROTEIN YEBZ"/>
    <property type="match status" value="1"/>
</dbReference>
<dbReference type="InterPro" id="IPR014756">
    <property type="entry name" value="Ig_E-set"/>
</dbReference>
<sequence>MTRNTRPGSPHSARPRHNGGMTARTSRALIPGAAALIALACAPAASAHDSLTGAQPAAGTTVTSAPQRLTLTFSAPVLDVGGQVAVKGPDGKTKQGTPKADGQRVTVPFEPTGNGRYAVTWRVTSSDGHPISGSYSFTLKGAANSSTSTGTSNGSEAPGTLKPVDPSSPASSSTVKGPSTPTTDEPGDNMPLFVIGGTVAAAAAVAGTFLVMRKRTKDDPR</sequence>
<evidence type="ECO:0000313" key="9">
    <source>
        <dbReference type="EMBL" id="RHW45665.1"/>
    </source>
</evidence>
<dbReference type="InterPro" id="IPR014755">
    <property type="entry name" value="Cu-Rt/internalin_Ig-like"/>
</dbReference>
<evidence type="ECO:0000256" key="6">
    <source>
        <dbReference type="SAM" id="Phobius"/>
    </source>
</evidence>
<evidence type="ECO:0000256" key="1">
    <source>
        <dbReference type="ARBA" id="ARBA00004196"/>
    </source>
</evidence>
<feature type="compositionally biased region" description="Low complexity" evidence="5">
    <location>
        <begin position="142"/>
        <end position="155"/>
    </location>
</feature>